<evidence type="ECO:0000256" key="7">
    <source>
        <dbReference type="ARBA" id="ARBA00022737"/>
    </source>
</evidence>
<feature type="domain" description="Leucine-rich repeat-containing N-terminal plant-type" evidence="13">
    <location>
        <begin position="36"/>
        <end position="74"/>
    </location>
</feature>
<evidence type="ECO:0000256" key="4">
    <source>
        <dbReference type="ARBA" id="ARBA00022614"/>
    </source>
</evidence>
<protein>
    <recommendedName>
        <fullName evidence="13">Leucine-rich repeat-containing N-terminal plant-type domain-containing protein</fullName>
    </recommendedName>
</protein>
<keyword evidence="7" id="KW-0677">Repeat</keyword>
<organism evidence="14 15">
    <name type="scientific">Dipteronia dyeriana</name>
    <dbReference type="NCBI Taxonomy" id="168575"/>
    <lineage>
        <taxon>Eukaryota</taxon>
        <taxon>Viridiplantae</taxon>
        <taxon>Streptophyta</taxon>
        <taxon>Embryophyta</taxon>
        <taxon>Tracheophyta</taxon>
        <taxon>Spermatophyta</taxon>
        <taxon>Magnoliopsida</taxon>
        <taxon>eudicotyledons</taxon>
        <taxon>Gunneridae</taxon>
        <taxon>Pentapetalae</taxon>
        <taxon>rosids</taxon>
        <taxon>malvids</taxon>
        <taxon>Sapindales</taxon>
        <taxon>Sapindaceae</taxon>
        <taxon>Hippocastanoideae</taxon>
        <taxon>Acereae</taxon>
        <taxon>Dipteronia</taxon>
    </lineage>
</organism>
<dbReference type="InterPro" id="IPR001611">
    <property type="entry name" value="Leu-rich_rpt"/>
</dbReference>
<keyword evidence="9" id="KW-0472">Membrane</keyword>
<evidence type="ECO:0000256" key="10">
    <source>
        <dbReference type="ARBA" id="ARBA00023170"/>
    </source>
</evidence>
<evidence type="ECO:0000313" key="14">
    <source>
        <dbReference type="EMBL" id="KAK2636763.1"/>
    </source>
</evidence>
<comment type="subcellular location">
    <subcellularLocation>
        <location evidence="1">Cell membrane</location>
        <topology evidence="1">Single-pass type I membrane protein</topology>
    </subcellularLocation>
</comment>
<evidence type="ECO:0000313" key="15">
    <source>
        <dbReference type="Proteomes" id="UP001280121"/>
    </source>
</evidence>
<feature type="signal peptide" evidence="12">
    <location>
        <begin position="1"/>
        <end position="22"/>
    </location>
</feature>
<dbReference type="PANTHER" id="PTHR48063:SF90">
    <property type="entry name" value="OS11G0565920 PROTEIN"/>
    <property type="match status" value="1"/>
</dbReference>
<accession>A0AAD9TJ33</accession>
<dbReference type="InterPro" id="IPR013210">
    <property type="entry name" value="LRR_N_plant-typ"/>
</dbReference>
<feature type="chain" id="PRO_5041900222" description="Leucine-rich repeat-containing N-terminal plant-type domain-containing protein" evidence="12">
    <location>
        <begin position="23"/>
        <end position="404"/>
    </location>
</feature>
<gene>
    <name evidence="14" type="ORF">Ddye_031555</name>
</gene>
<dbReference type="InterPro" id="IPR032675">
    <property type="entry name" value="LRR_dom_sf"/>
</dbReference>
<evidence type="ECO:0000256" key="11">
    <source>
        <dbReference type="ARBA" id="ARBA00023180"/>
    </source>
</evidence>
<keyword evidence="11" id="KW-0325">Glycoprotein</keyword>
<dbReference type="Proteomes" id="UP001280121">
    <property type="component" value="Unassembled WGS sequence"/>
</dbReference>
<evidence type="ECO:0000256" key="2">
    <source>
        <dbReference type="ARBA" id="ARBA00009592"/>
    </source>
</evidence>
<evidence type="ECO:0000256" key="5">
    <source>
        <dbReference type="ARBA" id="ARBA00022692"/>
    </source>
</evidence>
<keyword evidence="4" id="KW-0433">Leucine-rich repeat</keyword>
<evidence type="ECO:0000259" key="13">
    <source>
        <dbReference type="Pfam" id="PF08263"/>
    </source>
</evidence>
<name>A0AAD9TJ33_9ROSI</name>
<keyword evidence="15" id="KW-1185">Reference proteome</keyword>
<evidence type="ECO:0000256" key="9">
    <source>
        <dbReference type="ARBA" id="ARBA00023136"/>
    </source>
</evidence>
<keyword evidence="10" id="KW-0675">Receptor</keyword>
<dbReference type="GO" id="GO:0005886">
    <property type="term" value="C:plasma membrane"/>
    <property type="evidence" value="ECO:0007669"/>
    <property type="project" value="UniProtKB-SubCell"/>
</dbReference>
<dbReference type="InterPro" id="IPR003591">
    <property type="entry name" value="Leu-rich_rpt_typical-subtyp"/>
</dbReference>
<keyword evidence="5" id="KW-0812">Transmembrane</keyword>
<dbReference type="Gene3D" id="3.80.10.10">
    <property type="entry name" value="Ribonuclease Inhibitor"/>
    <property type="match status" value="2"/>
</dbReference>
<sequence length="404" mass="45928">MASWNSPFHLLVLLFLFLLTKSFNSNAENFNMGCIDKEREALLQFKQGLRDPSGRLSSWDVGVDCCNWFGVGCDNQTGHVSRLDLRSQDYCSDLEESEAEYYNVSCLSGTLNPSLLDLTYLNYLDLSNNNFRGIPFPEFIVLLRNLRYLDISFTSFTGMIPSGIKNLSNLQYLGLIMYSDSGLWVSDLNWLLSLSSLQYLDLRGLDLRNASNNWLQVLSMLPSLRELHLSSCRLNTFPPFVKYDNFTSLSVLDLSFNNFLGIPIPEFIGSLKNLRYLDLSAASFIGMVPPNLGNLSNLQYLELSSLSISILDLNWLSGLSSLRHLNLGGLNLSKVTTSWLQVVNMLPKLRELHLFSCELRNFDHFLPFVNLTSLFFSCPFLQQLQLSNTSMAIQYKYPHDHSAF</sequence>
<dbReference type="Pfam" id="PF00560">
    <property type="entry name" value="LRR_1"/>
    <property type="match status" value="5"/>
</dbReference>
<dbReference type="Pfam" id="PF08263">
    <property type="entry name" value="LRRNT_2"/>
    <property type="match status" value="1"/>
</dbReference>
<comment type="similarity">
    <text evidence="2">Belongs to the RLP family.</text>
</comment>
<evidence type="ECO:0000256" key="8">
    <source>
        <dbReference type="ARBA" id="ARBA00022989"/>
    </source>
</evidence>
<dbReference type="SUPFAM" id="SSF52058">
    <property type="entry name" value="L domain-like"/>
    <property type="match status" value="1"/>
</dbReference>
<reference evidence="14" key="1">
    <citation type="journal article" date="2023" name="Plant J.">
        <title>Genome sequences and population genomics provide insights into the demographic history, inbreeding, and mutation load of two 'living fossil' tree species of Dipteronia.</title>
        <authorList>
            <person name="Feng Y."/>
            <person name="Comes H.P."/>
            <person name="Chen J."/>
            <person name="Zhu S."/>
            <person name="Lu R."/>
            <person name="Zhang X."/>
            <person name="Li P."/>
            <person name="Qiu J."/>
            <person name="Olsen K.M."/>
            <person name="Qiu Y."/>
        </authorList>
    </citation>
    <scope>NUCLEOTIDE SEQUENCE</scope>
    <source>
        <strain evidence="14">KIB01</strain>
    </source>
</reference>
<dbReference type="PANTHER" id="PTHR48063">
    <property type="entry name" value="LRR RECEPTOR-LIKE KINASE"/>
    <property type="match status" value="1"/>
</dbReference>
<keyword evidence="8" id="KW-1133">Transmembrane helix</keyword>
<dbReference type="AlphaFoldDB" id="A0AAD9TJ33"/>
<proteinExistence type="inferred from homology"/>
<keyword evidence="6 12" id="KW-0732">Signal</keyword>
<evidence type="ECO:0000256" key="1">
    <source>
        <dbReference type="ARBA" id="ARBA00004251"/>
    </source>
</evidence>
<dbReference type="InterPro" id="IPR046956">
    <property type="entry name" value="RLP23-like"/>
</dbReference>
<keyword evidence="3" id="KW-1003">Cell membrane</keyword>
<dbReference type="EMBL" id="JANJYI010000009">
    <property type="protein sequence ID" value="KAK2636763.1"/>
    <property type="molecule type" value="Genomic_DNA"/>
</dbReference>
<dbReference type="SMART" id="SM00369">
    <property type="entry name" value="LRR_TYP"/>
    <property type="match status" value="6"/>
</dbReference>
<comment type="caution">
    <text evidence="14">The sequence shown here is derived from an EMBL/GenBank/DDBJ whole genome shotgun (WGS) entry which is preliminary data.</text>
</comment>
<evidence type="ECO:0000256" key="3">
    <source>
        <dbReference type="ARBA" id="ARBA00022475"/>
    </source>
</evidence>
<evidence type="ECO:0000256" key="6">
    <source>
        <dbReference type="ARBA" id="ARBA00022729"/>
    </source>
</evidence>
<evidence type="ECO:0000256" key="12">
    <source>
        <dbReference type="SAM" id="SignalP"/>
    </source>
</evidence>